<comment type="similarity">
    <text evidence="2 11">Belongs to the mitochondrial carrier (TC 2.A.29) family.</text>
</comment>
<reference evidence="12" key="2">
    <citation type="submission" date="2020-05" db="UniProtKB">
        <authorList>
            <consortium name="EnsemblMetazoa"/>
        </authorList>
    </citation>
    <scope>IDENTIFICATION</scope>
    <source>
        <strain evidence="12">FAR1</strain>
    </source>
</reference>
<accession>A0A182Q6R0</accession>
<evidence type="ECO:0000256" key="4">
    <source>
        <dbReference type="ARBA" id="ARBA00022692"/>
    </source>
</evidence>
<reference evidence="13" key="1">
    <citation type="submission" date="2014-01" db="EMBL/GenBank/DDBJ databases">
        <title>The Genome Sequence of Anopheles farauti FAR1 (V2).</title>
        <authorList>
            <consortium name="The Broad Institute Genomics Platform"/>
            <person name="Neafsey D.E."/>
            <person name="Besansky N."/>
            <person name="Howell P."/>
            <person name="Walton C."/>
            <person name="Young S.K."/>
            <person name="Zeng Q."/>
            <person name="Gargeya S."/>
            <person name="Fitzgerald M."/>
            <person name="Haas B."/>
            <person name="Abouelleil A."/>
            <person name="Allen A.W."/>
            <person name="Alvarado L."/>
            <person name="Arachchi H.M."/>
            <person name="Berlin A.M."/>
            <person name="Chapman S.B."/>
            <person name="Gainer-Dewar J."/>
            <person name="Goldberg J."/>
            <person name="Griggs A."/>
            <person name="Gujja S."/>
            <person name="Hansen M."/>
            <person name="Howarth C."/>
            <person name="Imamovic A."/>
            <person name="Ireland A."/>
            <person name="Larimer J."/>
            <person name="McCowan C."/>
            <person name="Murphy C."/>
            <person name="Pearson M."/>
            <person name="Poon T.W."/>
            <person name="Priest M."/>
            <person name="Roberts A."/>
            <person name="Saif S."/>
            <person name="Shea T."/>
            <person name="Sisk P."/>
            <person name="Sykes S."/>
            <person name="Wortman J."/>
            <person name="Nusbaum C."/>
            <person name="Birren B."/>
        </authorList>
    </citation>
    <scope>NUCLEOTIDE SEQUENCE [LARGE SCALE GENOMIC DNA]</scope>
    <source>
        <strain evidence="13">FAR1</strain>
    </source>
</reference>
<dbReference type="AlphaFoldDB" id="A0A182Q6R0"/>
<evidence type="ECO:0000256" key="8">
    <source>
        <dbReference type="ARBA" id="ARBA00023128"/>
    </source>
</evidence>
<dbReference type="PANTHER" id="PTHR45829">
    <property type="entry name" value="MITOCHONDRIAL CARRIER PROTEIN RIM2"/>
    <property type="match status" value="1"/>
</dbReference>
<dbReference type="VEuPathDB" id="VectorBase:AFAF004162"/>
<evidence type="ECO:0008006" key="14">
    <source>
        <dbReference type="Google" id="ProtNLM"/>
    </source>
</evidence>
<keyword evidence="3 11" id="KW-0813">Transport</keyword>
<dbReference type="EnsemblMetazoa" id="AFAF004162-RA">
    <property type="protein sequence ID" value="AFAF004162-PA"/>
    <property type="gene ID" value="AFAF004162"/>
</dbReference>
<protein>
    <recommendedName>
        <fullName evidence="14">Mitochondrial carrier protein</fullName>
    </recommendedName>
</protein>
<dbReference type="SUPFAM" id="SSF103506">
    <property type="entry name" value="Mitochondrial carrier"/>
    <property type="match status" value="1"/>
</dbReference>
<organism evidence="12 13">
    <name type="scientific">Anopheles farauti</name>
    <dbReference type="NCBI Taxonomy" id="69004"/>
    <lineage>
        <taxon>Eukaryota</taxon>
        <taxon>Metazoa</taxon>
        <taxon>Ecdysozoa</taxon>
        <taxon>Arthropoda</taxon>
        <taxon>Hexapoda</taxon>
        <taxon>Insecta</taxon>
        <taxon>Pterygota</taxon>
        <taxon>Neoptera</taxon>
        <taxon>Endopterygota</taxon>
        <taxon>Diptera</taxon>
        <taxon>Nematocera</taxon>
        <taxon>Culicoidea</taxon>
        <taxon>Culicidae</taxon>
        <taxon>Anophelinae</taxon>
        <taxon>Anopheles</taxon>
    </lineage>
</organism>
<feature type="repeat" description="Solcar" evidence="10">
    <location>
        <begin position="291"/>
        <end position="375"/>
    </location>
</feature>
<evidence type="ECO:0000256" key="3">
    <source>
        <dbReference type="ARBA" id="ARBA00022448"/>
    </source>
</evidence>
<comment type="subcellular location">
    <subcellularLocation>
        <location evidence="1">Mitochondrion inner membrane</location>
        <topology evidence="1">Multi-pass membrane protein</topology>
    </subcellularLocation>
</comment>
<name>A0A182Q6R0_9DIPT</name>
<evidence type="ECO:0000256" key="1">
    <source>
        <dbReference type="ARBA" id="ARBA00004448"/>
    </source>
</evidence>
<evidence type="ECO:0000256" key="5">
    <source>
        <dbReference type="ARBA" id="ARBA00022737"/>
    </source>
</evidence>
<evidence type="ECO:0000256" key="2">
    <source>
        <dbReference type="ARBA" id="ARBA00006375"/>
    </source>
</evidence>
<evidence type="ECO:0000256" key="7">
    <source>
        <dbReference type="ARBA" id="ARBA00022989"/>
    </source>
</evidence>
<evidence type="ECO:0000256" key="6">
    <source>
        <dbReference type="ARBA" id="ARBA00022792"/>
    </source>
</evidence>
<dbReference type="Pfam" id="PF00153">
    <property type="entry name" value="Mito_carr"/>
    <property type="match status" value="4"/>
</dbReference>
<keyword evidence="6" id="KW-0999">Mitochondrion inner membrane</keyword>
<dbReference type="Proteomes" id="UP000075886">
    <property type="component" value="Unassembled WGS sequence"/>
</dbReference>
<dbReference type="STRING" id="69004.A0A182Q6R0"/>
<dbReference type="InterPro" id="IPR049562">
    <property type="entry name" value="SLC25A33/36-like"/>
</dbReference>
<evidence type="ECO:0000256" key="10">
    <source>
        <dbReference type="PROSITE-ProRule" id="PRU00282"/>
    </source>
</evidence>
<evidence type="ECO:0000256" key="9">
    <source>
        <dbReference type="ARBA" id="ARBA00023136"/>
    </source>
</evidence>
<evidence type="ECO:0000313" key="13">
    <source>
        <dbReference type="Proteomes" id="UP000075886"/>
    </source>
</evidence>
<sequence length="470" mass="50214">MSQRDRESFIHLFAGGIAGTAGAVVTCPLEVVKTRLQSSSSSFIHAAASTRHALVADGGKLTDHHVRHVSAINNGTSSASDRHHNAARHHQTRVCASSILTRRRPSILAIPQCGLSTSVQSISIWQCLKHIVQTEGSRALFKGLGPNIVGVAPSRAIYFCAYSKTKNTLNTVGIIPANSPLVHILSASCAGFVSSTATNPIWFIKTRMQLDSNANGRMTVGECVRRIYESQGVRGFYKGITASYVGISETVIHFVIYEALKKKLLELRQSSPAAKALASGEPAGEGGKTSRDFLEFMAAGATSKTIASVVAYPHEVARTRLREEGNKYRNFWQTLLTVWKEEGKAGLYRGLGTQLVRQIPNTAIMMATYEAVVYVLTNPASASLLPTGLPPPPPSSPLLEGEFLLQEDDALPPPSLALLSTALATLVESARSAEPAVVVAVEEPVGDCGEASAASPALIVHCICDFFVDL</sequence>
<dbReference type="PANTHER" id="PTHR45829:SF4">
    <property type="entry name" value="MITOCHONDRIAL CARRIER PROTEIN RIM2"/>
    <property type="match status" value="1"/>
</dbReference>
<dbReference type="PROSITE" id="PS50920">
    <property type="entry name" value="SOLCAR"/>
    <property type="match status" value="3"/>
</dbReference>
<keyword evidence="13" id="KW-1185">Reference proteome</keyword>
<keyword evidence="9 10" id="KW-0472">Membrane</keyword>
<dbReference type="Gene3D" id="1.50.40.10">
    <property type="entry name" value="Mitochondrial carrier domain"/>
    <property type="match status" value="2"/>
</dbReference>
<evidence type="ECO:0000313" key="12">
    <source>
        <dbReference type="EnsemblMetazoa" id="AFAF004162-PA"/>
    </source>
</evidence>
<feature type="repeat" description="Solcar" evidence="10">
    <location>
        <begin position="6"/>
        <end position="168"/>
    </location>
</feature>
<dbReference type="PRINTS" id="PR00784">
    <property type="entry name" value="MTUNCOUPLING"/>
</dbReference>
<dbReference type="GO" id="GO:0015218">
    <property type="term" value="F:pyrimidine nucleotide transmembrane transporter activity"/>
    <property type="evidence" value="ECO:0007669"/>
    <property type="project" value="InterPro"/>
</dbReference>
<dbReference type="GO" id="GO:1990519">
    <property type="term" value="P:pyrimidine nucleotide import into mitochondrion"/>
    <property type="evidence" value="ECO:0007669"/>
    <property type="project" value="TreeGrafter"/>
</dbReference>
<keyword evidence="7" id="KW-1133">Transmembrane helix</keyword>
<keyword evidence="8" id="KW-0496">Mitochondrion</keyword>
<dbReference type="InterPro" id="IPR002067">
    <property type="entry name" value="MCP"/>
</dbReference>
<proteinExistence type="inferred from homology"/>
<dbReference type="InterPro" id="IPR023395">
    <property type="entry name" value="MCP_dom_sf"/>
</dbReference>
<keyword evidence="4 10" id="KW-0812">Transmembrane</keyword>
<dbReference type="InterPro" id="IPR018108">
    <property type="entry name" value="MCP_transmembrane"/>
</dbReference>
<feature type="repeat" description="Solcar" evidence="10">
    <location>
        <begin position="178"/>
        <end position="263"/>
    </location>
</feature>
<dbReference type="EMBL" id="AXCN02000844">
    <property type="status" value="NOT_ANNOTATED_CDS"/>
    <property type="molecule type" value="Genomic_DNA"/>
</dbReference>
<evidence type="ECO:0000256" key="11">
    <source>
        <dbReference type="RuleBase" id="RU000488"/>
    </source>
</evidence>
<keyword evidence="5" id="KW-0677">Repeat</keyword>
<dbReference type="GO" id="GO:0005743">
    <property type="term" value="C:mitochondrial inner membrane"/>
    <property type="evidence" value="ECO:0007669"/>
    <property type="project" value="UniProtKB-SubCell"/>
</dbReference>